<dbReference type="Proteomes" id="UP000324222">
    <property type="component" value="Unassembled WGS sequence"/>
</dbReference>
<feature type="region of interest" description="Disordered" evidence="1">
    <location>
        <begin position="1"/>
        <end position="23"/>
    </location>
</feature>
<name>A0A5B7F033_PORTR</name>
<comment type="caution">
    <text evidence="2">The sequence shown here is derived from an EMBL/GenBank/DDBJ whole genome shotgun (WGS) entry which is preliminary data.</text>
</comment>
<gene>
    <name evidence="2" type="ORF">E2C01_031439</name>
</gene>
<organism evidence="2 3">
    <name type="scientific">Portunus trituberculatus</name>
    <name type="common">Swimming crab</name>
    <name type="synonym">Neptunus trituberculatus</name>
    <dbReference type="NCBI Taxonomy" id="210409"/>
    <lineage>
        <taxon>Eukaryota</taxon>
        <taxon>Metazoa</taxon>
        <taxon>Ecdysozoa</taxon>
        <taxon>Arthropoda</taxon>
        <taxon>Crustacea</taxon>
        <taxon>Multicrustacea</taxon>
        <taxon>Malacostraca</taxon>
        <taxon>Eumalacostraca</taxon>
        <taxon>Eucarida</taxon>
        <taxon>Decapoda</taxon>
        <taxon>Pleocyemata</taxon>
        <taxon>Brachyura</taxon>
        <taxon>Eubrachyura</taxon>
        <taxon>Portunoidea</taxon>
        <taxon>Portunidae</taxon>
        <taxon>Portuninae</taxon>
        <taxon>Portunus</taxon>
    </lineage>
</organism>
<sequence length="163" mass="18904">MIEQRSLRNYHHHHHAPFRSTKLASKIKERKALPSTNVRRRAAQPLFEDDSLVDFKEPPRRQRLPRNCKLRPPLRLLAFKIIPGSPFTLNFGEGRFEGSFMLAWPEEPHICKSITAKPPEVRGTWPPPINHYRSSKKVTEKSVPAFYNIKRGFAAGKAWTDKN</sequence>
<evidence type="ECO:0000313" key="3">
    <source>
        <dbReference type="Proteomes" id="UP000324222"/>
    </source>
</evidence>
<proteinExistence type="predicted"/>
<feature type="compositionally biased region" description="Basic residues" evidence="1">
    <location>
        <begin position="8"/>
        <end position="17"/>
    </location>
</feature>
<reference evidence="2 3" key="1">
    <citation type="submission" date="2019-05" db="EMBL/GenBank/DDBJ databases">
        <title>Another draft genome of Portunus trituberculatus and its Hox gene families provides insights of decapod evolution.</title>
        <authorList>
            <person name="Jeong J.-H."/>
            <person name="Song I."/>
            <person name="Kim S."/>
            <person name="Choi T."/>
            <person name="Kim D."/>
            <person name="Ryu S."/>
            <person name="Kim W."/>
        </authorList>
    </citation>
    <scope>NUCLEOTIDE SEQUENCE [LARGE SCALE GENOMIC DNA]</scope>
    <source>
        <tissue evidence="2">Muscle</tissue>
    </source>
</reference>
<accession>A0A5B7F033</accession>
<evidence type="ECO:0000256" key="1">
    <source>
        <dbReference type="SAM" id="MobiDB-lite"/>
    </source>
</evidence>
<dbReference type="EMBL" id="VSRR010003929">
    <property type="protein sequence ID" value="MPC37944.1"/>
    <property type="molecule type" value="Genomic_DNA"/>
</dbReference>
<protein>
    <submittedName>
        <fullName evidence="2">Uncharacterized protein</fullName>
    </submittedName>
</protein>
<evidence type="ECO:0000313" key="2">
    <source>
        <dbReference type="EMBL" id="MPC37944.1"/>
    </source>
</evidence>
<keyword evidence="3" id="KW-1185">Reference proteome</keyword>
<dbReference type="AlphaFoldDB" id="A0A5B7F033"/>